<reference evidence="1" key="2">
    <citation type="submission" date="2025-09" db="UniProtKB">
        <authorList>
            <consortium name="EnsemblPlants"/>
        </authorList>
    </citation>
    <scope>IDENTIFICATION</scope>
</reference>
<evidence type="ECO:0000313" key="1">
    <source>
        <dbReference type="EnsemblPlants" id="AVESA.00010b.r2.1DG0169420.1.CDS.1"/>
    </source>
</evidence>
<organism evidence="1 2">
    <name type="scientific">Avena sativa</name>
    <name type="common">Oat</name>
    <dbReference type="NCBI Taxonomy" id="4498"/>
    <lineage>
        <taxon>Eukaryota</taxon>
        <taxon>Viridiplantae</taxon>
        <taxon>Streptophyta</taxon>
        <taxon>Embryophyta</taxon>
        <taxon>Tracheophyta</taxon>
        <taxon>Spermatophyta</taxon>
        <taxon>Magnoliopsida</taxon>
        <taxon>Liliopsida</taxon>
        <taxon>Poales</taxon>
        <taxon>Poaceae</taxon>
        <taxon>BOP clade</taxon>
        <taxon>Pooideae</taxon>
        <taxon>Poodae</taxon>
        <taxon>Poeae</taxon>
        <taxon>Poeae Chloroplast Group 1 (Aveneae type)</taxon>
        <taxon>Aveninae</taxon>
        <taxon>Avena</taxon>
    </lineage>
</organism>
<dbReference type="Proteomes" id="UP001732700">
    <property type="component" value="Chromosome 1D"/>
</dbReference>
<dbReference type="EnsemblPlants" id="AVESA.00010b.r2.1DG0169420.1">
    <property type="protein sequence ID" value="AVESA.00010b.r2.1DG0169420.1.CDS.1"/>
    <property type="gene ID" value="AVESA.00010b.r2.1DG0169420"/>
</dbReference>
<protein>
    <submittedName>
        <fullName evidence="1">Uncharacterized protein</fullName>
    </submittedName>
</protein>
<sequence length="155" mass="16004">MDATTAAAKAVDPSADAGNAPSSQRSAAPKPVPVQEELVPAAAADMAPPTATTCTTSAECGGEDEQVERFYALLANIRAMRGMYGRGNLDGGASTDDTASEVCNAGGRTKRARWAVQPWMPAFRMEDFEEAPGGSASKKARGRDDEGAAATSRPP</sequence>
<reference evidence="1" key="1">
    <citation type="submission" date="2021-05" db="EMBL/GenBank/DDBJ databases">
        <authorList>
            <person name="Scholz U."/>
            <person name="Mascher M."/>
            <person name="Fiebig A."/>
        </authorList>
    </citation>
    <scope>NUCLEOTIDE SEQUENCE [LARGE SCALE GENOMIC DNA]</scope>
</reference>
<evidence type="ECO:0000313" key="2">
    <source>
        <dbReference type="Proteomes" id="UP001732700"/>
    </source>
</evidence>
<proteinExistence type="predicted"/>
<accession>A0ACD5U393</accession>
<name>A0ACD5U393_AVESA</name>
<keyword evidence="2" id="KW-1185">Reference proteome</keyword>